<keyword evidence="2" id="KW-1133">Transmembrane helix</keyword>
<feature type="region of interest" description="Disordered" evidence="1">
    <location>
        <begin position="36"/>
        <end position="121"/>
    </location>
</feature>
<dbReference type="GO" id="GO:0030428">
    <property type="term" value="C:cell septum"/>
    <property type="evidence" value="ECO:0007669"/>
    <property type="project" value="TreeGrafter"/>
</dbReference>
<feature type="domain" description="SPOR" evidence="3">
    <location>
        <begin position="121"/>
        <end position="200"/>
    </location>
</feature>
<comment type="caution">
    <text evidence="4">The sequence shown here is derived from an EMBL/GenBank/DDBJ whole genome shotgun (WGS) entry which is preliminary data.</text>
</comment>
<reference evidence="4 5" key="1">
    <citation type="submission" date="2019-03" db="EMBL/GenBank/DDBJ databases">
        <title>Genomic Encyclopedia of Type Strains, Phase IV (KMG-IV): sequencing the most valuable type-strain genomes for metagenomic binning, comparative biology and taxonomic classification.</title>
        <authorList>
            <person name="Goeker M."/>
        </authorList>
    </citation>
    <scope>NUCLEOTIDE SEQUENCE [LARGE SCALE GENOMIC DNA]</scope>
    <source>
        <strain evidence="4 5">DSM 203</strain>
    </source>
</reference>
<feature type="compositionally biased region" description="Pro residues" evidence="1">
    <location>
        <begin position="36"/>
        <end position="46"/>
    </location>
</feature>
<keyword evidence="2" id="KW-0812">Transmembrane</keyword>
<dbReference type="InterPro" id="IPR052521">
    <property type="entry name" value="Cell_div_SPOR-domain"/>
</dbReference>
<dbReference type="GO" id="GO:0032506">
    <property type="term" value="P:cytokinetic process"/>
    <property type="evidence" value="ECO:0007669"/>
    <property type="project" value="TreeGrafter"/>
</dbReference>
<evidence type="ECO:0000313" key="4">
    <source>
        <dbReference type="EMBL" id="TCW33378.1"/>
    </source>
</evidence>
<sequence>MREGAKRRLTGAVVIVALVVIFVPMLFEQPPLTPPEPIPAAIPEQPPFADRFRSESYLAPDEDVDEVIAPRPLPQVQPQAAFQTPRESVPEPEPMRQSRPQPEPAPSVQPRPELRQQQAPATQLPSWVVQVASLGTAAGAAELEARLRAAGYSAFVEQAEVNGKRYYRVRVGPEIDRVDAERAATMLRDRQGLETLIQRYP</sequence>
<dbReference type="EMBL" id="SMDC01000014">
    <property type="protein sequence ID" value="TCW33378.1"/>
    <property type="molecule type" value="Genomic_DNA"/>
</dbReference>
<organism evidence="4 5">
    <name type="scientific">Marichromatium gracile</name>
    <name type="common">Chromatium gracile</name>
    <dbReference type="NCBI Taxonomy" id="1048"/>
    <lineage>
        <taxon>Bacteria</taxon>
        <taxon>Pseudomonadati</taxon>
        <taxon>Pseudomonadota</taxon>
        <taxon>Gammaproteobacteria</taxon>
        <taxon>Chromatiales</taxon>
        <taxon>Chromatiaceae</taxon>
        <taxon>Marichromatium</taxon>
    </lineage>
</organism>
<dbReference type="GO" id="GO:0032153">
    <property type="term" value="C:cell division site"/>
    <property type="evidence" value="ECO:0007669"/>
    <property type="project" value="TreeGrafter"/>
</dbReference>
<dbReference type="PANTHER" id="PTHR38687:SF1">
    <property type="entry name" value="CELL DIVISION PROTEIN DEDD"/>
    <property type="match status" value="1"/>
</dbReference>
<dbReference type="PROSITE" id="PS51724">
    <property type="entry name" value="SPOR"/>
    <property type="match status" value="1"/>
</dbReference>
<evidence type="ECO:0000313" key="5">
    <source>
        <dbReference type="Proteomes" id="UP000295247"/>
    </source>
</evidence>
<accession>A0A4R4A583</accession>
<dbReference type="Pfam" id="PF05036">
    <property type="entry name" value="SPOR"/>
    <property type="match status" value="1"/>
</dbReference>
<feature type="transmembrane region" description="Helical" evidence="2">
    <location>
        <begin position="9"/>
        <end position="27"/>
    </location>
</feature>
<name>A0A4R4A583_MARGR</name>
<feature type="compositionally biased region" description="Polar residues" evidence="1">
    <location>
        <begin position="76"/>
        <end position="86"/>
    </location>
</feature>
<dbReference type="SUPFAM" id="SSF110997">
    <property type="entry name" value="Sporulation related repeat"/>
    <property type="match status" value="1"/>
</dbReference>
<dbReference type="RefSeq" id="WP_123141537.1">
    <property type="nucleotide sequence ID" value="NZ_NRRH01000041.1"/>
</dbReference>
<evidence type="ECO:0000256" key="2">
    <source>
        <dbReference type="SAM" id="Phobius"/>
    </source>
</evidence>
<dbReference type="Proteomes" id="UP000295247">
    <property type="component" value="Unassembled WGS sequence"/>
</dbReference>
<evidence type="ECO:0000256" key="1">
    <source>
        <dbReference type="SAM" id="MobiDB-lite"/>
    </source>
</evidence>
<protein>
    <submittedName>
        <fullName evidence="4">DedD protein</fullName>
    </submittedName>
</protein>
<dbReference type="GO" id="GO:0042834">
    <property type="term" value="F:peptidoglycan binding"/>
    <property type="evidence" value="ECO:0007669"/>
    <property type="project" value="InterPro"/>
</dbReference>
<dbReference type="InterPro" id="IPR036680">
    <property type="entry name" value="SPOR-like_sf"/>
</dbReference>
<dbReference type="AlphaFoldDB" id="A0A4R4A583"/>
<gene>
    <name evidence="4" type="ORF">EDC29_11425</name>
</gene>
<dbReference type="Gene3D" id="3.30.70.1070">
    <property type="entry name" value="Sporulation related repeat"/>
    <property type="match status" value="1"/>
</dbReference>
<keyword evidence="2" id="KW-0472">Membrane</keyword>
<evidence type="ECO:0000259" key="3">
    <source>
        <dbReference type="PROSITE" id="PS51724"/>
    </source>
</evidence>
<proteinExistence type="predicted"/>
<dbReference type="InterPro" id="IPR007730">
    <property type="entry name" value="SPOR-like_dom"/>
</dbReference>
<dbReference type="PANTHER" id="PTHR38687">
    <property type="entry name" value="CELL DIVISION PROTEIN DEDD-RELATED"/>
    <property type="match status" value="1"/>
</dbReference>